<dbReference type="InterPro" id="IPR051829">
    <property type="entry name" value="Multiheme_Cytochr_ET"/>
</dbReference>
<dbReference type="SUPFAM" id="SSF48695">
    <property type="entry name" value="Multiheme cytochromes"/>
    <property type="match status" value="1"/>
</dbReference>
<organism evidence="5 6">
    <name type="scientific">Candidatus Sulfotelmatobacter kueseliae</name>
    <dbReference type="NCBI Taxonomy" id="2042962"/>
    <lineage>
        <taxon>Bacteria</taxon>
        <taxon>Pseudomonadati</taxon>
        <taxon>Acidobacteriota</taxon>
        <taxon>Terriglobia</taxon>
        <taxon>Terriglobales</taxon>
        <taxon>Candidatus Korobacteraceae</taxon>
        <taxon>Candidatus Sulfotelmatobacter</taxon>
    </lineage>
</organism>
<dbReference type="Pfam" id="PF14522">
    <property type="entry name" value="Cytochrome_C7"/>
    <property type="match status" value="1"/>
</dbReference>
<dbReference type="PANTHER" id="PTHR35038:SF8">
    <property type="entry name" value="C-TYPE POLYHEME CYTOCHROME OMCC"/>
    <property type="match status" value="1"/>
</dbReference>
<evidence type="ECO:0000256" key="3">
    <source>
        <dbReference type="SAM" id="Phobius"/>
    </source>
</evidence>
<keyword evidence="1" id="KW-0732">Signal</keyword>
<accession>A0A2U3K2G6</accession>
<evidence type="ECO:0000313" key="6">
    <source>
        <dbReference type="Proteomes" id="UP000238701"/>
    </source>
</evidence>
<evidence type="ECO:0000256" key="2">
    <source>
        <dbReference type="SAM" id="MobiDB-lite"/>
    </source>
</evidence>
<dbReference type="InterPro" id="IPR036280">
    <property type="entry name" value="Multihaem_cyt_sf"/>
</dbReference>
<evidence type="ECO:0000256" key="1">
    <source>
        <dbReference type="ARBA" id="ARBA00022729"/>
    </source>
</evidence>
<dbReference type="Proteomes" id="UP000238701">
    <property type="component" value="Unassembled WGS sequence"/>
</dbReference>
<dbReference type="PANTHER" id="PTHR35038">
    <property type="entry name" value="DISSIMILATORY SULFITE REDUCTASE SIRA"/>
    <property type="match status" value="1"/>
</dbReference>
<reference evidence="6" key="1">
    <citation type="submission" date="2018-02" db="EMBL/GenBank/DDBJ databases">
        <authorList>
            <person name="Hausmann B."/>
        </authorList>
    </citation>
    <scope>NUCLEOTIDE SEQUENCE [LARGE SCALE GENOMIC DNA]</scope>
    <source>
        <strain evidence="6">Peat soil MAG SbA1</strain>
    </source>
</reference>
<dbReference type="AlphaFoldDB" id="A0A2U3K2G6"/>
<keyword evidence="3" id="KW-0472">Membrane</keyword>
<dbReference type="Gene3D" id="1.10.287.3080">
    <property type="match status" value="1"/>
</dbReference>
<keyword evidence="3" id="KW-0812">Transmembrane</keyword>
<protein>
    <submittedName>
        <fullName evidence="5">Cytochrome c family protein</fullName>
    </submittedName>
</protein>
<proteinExistence type="predicted"/>
<evidence type="ECO:0000313" key="5">
    <source>
        <dbReference type="EMBL" id="SPF33730.1"/>
    </source>
</evidence>
<feature type="region of interest" description="Disordered" evidence="2">
    <location>
        <begin position="147"/>
        <end position="173"/>
    </location>
</feature>
<evidence type="ECO:0000259" key="4">
    <source>
        <dbReference type="Pfam" id="PF14522"/>
    </source>
</evidence>
<feature type="transmembrane region" description="Helical" evidence="3">
    <location>
        <begin position="12"/>
        <end position="34"/>
    </location>
</feature>
<dbReference type="EMBL" id="OMOD01000024">
    <property type="protein sequence ID" value="SPF33730.1"/>
    <property type="molecule type" value="Genomic_DNA"/>
</dbReference>
<dbReference type="Gene3D" id="1.10.1130.10">
    <property type="entry name" value="Flavocytochrome C3, Chain A"/>
    <property type="match status" value="1"/>
</dbReference>
<feature type="domain" description="Cytochrome c7-like" evidence="4">
    <location>
        <begin position="82"/>
        <end position="148"/>
    </location>
</feature>
<gene>
    <name evidence="5" type="ORF">SBA1_120084</name>
</gene>
<dbReference type="InterPro" id="IPR029467">
    <property type="entry name" value="Cyt_c7-like"/>
</dbReference>
<name>A0A2U3K2G6_9BACT</name>
<keyword evidence="3" id="KW-1133">Transmembrane helix</keyword>
<sequence>MQGTKLFKDIEHLVRLAVVIVVLLAVFLVLRVAVVPRSFGEYGHYRGAAIAEAAARPAAFAGHEVCEACHTDVVDQKKQGRHVAVPCEACHGPLAKHADDPASVTPAKLDTAVVCARCHEANSAKPKWFPQVVTADHAGGIACDTCHQPHRPKIEEEKTEAKTTTKSQTEGKK</sequence>
<feature type="compositionally biased region" description="Basic and acidic residues" evidence="2">
    <location>
        <begin position="152"/>
        <end position="173"/>
    </location>
</feature>